<dbReference type="RefSeq" id="WP_158981597.1">
    <property type="nucleotide sequence ID" value="NZ_WSFO01000018.1"/>
</dbReference>
<dbReference type="InterPro" id="IPR001054">
    <property type="entry name" value="A/G_cyclase"/>
</dbReference>
<dbReference type="GO" id="GO:0035556">
    <property type="term" value="P:intracellular signal transduction"/>
    <property type="evidence" value="ECO:0007669"/>
    <property type="project" value="InterPro"/>
</dbReference>
<evidence type="ECO:0000313" key="2">
    <source>
        <dbReference type="EMBL" id="KAE9625895.1"/>
    </source>
</evidence>
<protein>
    <recommendedName>
        <fullName evidence="1">Guanylate cyclase domain-containing protein</fullName>
    </recommendedName>
</protein>
<reference evidence="2 3" key="1">
    <citation type="submission" date="2019-12" db="EMBL/GenBank/DDBJ databases">
        <authorList>
            <person name="Zhang Y.-J."/>
        </authorList>
    </citation>
    <scope>NUCLEOTIDE SEQUENCE [LARGE SCALE GENOMIC DNA]</scope>
    <source>
        <strain evidence="2 3">H18S-6</strain>
    </source>
</reference>
<evidence type="ECO:0000313" key="3">
    <source>
        <dbReference type="Proteomes" id="UP000441586"/>
    </source>
</evidence>
<comment type="caution">
    <text evidence="2">The sequence shown here is derived from an EMBL/GenBank/DDBJ whole genome shotgun (WGS) entry which is preliminary data.</text>
</comment>
<evidence type="ECO:0000259" key="1">
    <source>
        <dbReference type="PROSITE" id="PS50125"/>
    </source>
</evidence>
<dbReference type="GO" id="GO:0009190">
    <property type="term" value="P:cyclic nucleotide biosynthetic process"/>
    <property type="evidence" value="ECO:0007669"/>
    <property type="project" value="InterPro"/>
</dbReference>
<organism evidence="2 3">
    <name type="scientific">Parasedimentitalea maritima</name>
    <dbReference type="NCBI Taxonomy" id="2578117"/>
    <lineage>
        <taxon>Bacteria</taxon>
        <taxon>Pseudomonadati</taxon>
        <taxon>Pseudomonadota</taxon>
        <taxon>Alphaproteobacteria</taxon>
        <taxon>Rhodobacterales</taxon>
        <taxon>Paracoccaceae</taxon>
        <taxon>Parasedimentitalea</taxon>
    </lineage>
</organism>
<dbReference type="EMBL" id="WSFO01000018">
    <property type="protein sequence ID" value="KAE9625895.1"/>
    <property type="molecule type" value="Genomic_DNA"/>
</dbReference>
<dbReference type="GO" id="GO:0004016">
    <property type="term" value="F:adenylate cyclase activity"/>
    <property type="evidence" value="ECO:0007669"/>
    <property type="project" value="UniProtKB-ARBA"/>
</dbReference>
<dbReference type="Gene3D" id="3.30.70.1230">
    <property type="entry name" value="Nucleotide cyclase"/>
    <property type="match status" value="1"/>
</dbReference>
<accession>A0A6A4RDC3</accession>
<dbReference type="Pfam" id="PF00211">
    <property type="entry name" value="Guanylate_cyc"/>
    <property type="match status" value="1"/>
</dbReference>
<sequence>MVGNIRLIRLDEVGTVTRQSACLKEFFTPAIKEFGGRLVKTTGDGYLVELLSAVDPVLCAVNVQREMIAREQDLRFRHKIVYRIGINVGEITYDGDDMFGDGVNVAALFELLADPGGIHISKPVFENVRANLIWALPIWVRRM</sequence>
<gene>
    <name evidence="2" type="ORF">GP644_21800</name>
</gene>
<dbReference type="AlphaFoldDB" id="A0A6A4RDC3"/>
<proteinExistence type="predicted"/>
<dbReference type="InterPro" id="IPR029787">
    <property type="entry name" value="Nucleotide_cyclase"/>
</dbReference>
<dbReference type="PROSITE" id="PS50125">
    <property type="entry name" value="GUANYLATE_CYCLASE_2"/>
    <property type="match status" value="1"/>
</dbReference>
<dbReference type="CDD" id="cd07302">
    <property type="entry name" value="CHD"/>
    <property type="match status" value="1"/>
</dbReference>
<dbReference type="Proteomes" id="UP000441586">
    <property type="component" value="Unassembled WGS sequence"/>
</dbReference>
<feature type="domain" description="Guanylate cyclase" evidence="1">
    <location>
        <begin position="27"/>
        <end position="110"/>
    </location>
</feature>
<dbReference type="SUPFAM" id="SSF55073">
    <property type="entry name" value="Nucleotide cyclase"/>
    <property type="match status" value="1"/>
</dbReference>
<name>A0A6A4RDC3_9RHOB</name>